<dbReference type="HAMAP" id="MF_03154">
    <property type="entry name" value="Salvage_MtnD_euk"/>
    <property type="match status" value="1"/>
</dbReference>
<feature type="binding site" evidence="11">
    <location>
        <position position="126"/>
    </location>
    <ligand>
        <name>Fe(2+)</name>
        <dbReference type="ChEBI" id="CHEBI:29033"/>
        <note>for iron-dependent acireductone dioxygenase activity</note>
    </ligand>
</feature>
<dbReference type="UniPathway" id="UPA00904">
    <property type="reaction ID" value="UER00878"/>
</dbReference>
<keyword evidence="8 11" id="KW-0408">Iron</keyword>
<dbReference type="GO" id="GO:0010308">
    <property type="term" value="F:acireductone dioxygenase (Ni2+-requiring) activity"/>
    <property type="evidence" value="ECO:0007669"/>
    <property type="project" value="UniProtKB-UniRule"/>
</dbReference>
<dbReference type="GO" id="GO:0005634">
    <property type="term" value="C:nucleus"/>
    <property type="evidence" value="ECO:0007669"/>
    <property type="project" value="UniProtKB-SubCell"/>
</dbReference>
<dbReference type="GO" id="GO:0016151">
    <property type="term" value="F:nickel cation binding"/>
    <property type="evidence" value="ECO:0007669"/>
    <property type="project" value="UniProtKB-UniRule"/>
</dbReference>
<feature type="binding site" evidence="11">
    <location>
        <position position="83"/>
    </location>
    <ligand>
        <name>Ni(2+)</name>
        <dbReference type="ChEBI" id="CHEBI:49786"/>
        <note>for nickel-dependent acireductone dioxygenase activity</note>
    </ligand>
</feature>
<accession>A0A210QKL6</accession>
<evidence type="ECO:0000256" key="2">
    <source>
        <dbReference type="ARBA" id="ARBA00022490"/>
    </source>
</evidence>
<dbReference type="Proteomes" id="UP000242188">
    <property type="component" value="Unassembled WGS sequence"/>
</dbReference>
<evidence type="ECO:0000313" key="13">
    <source>
        <dbReference type="Proteomes" id="UP000242188"/>
    </source>
</evidence>
<dbReference type="GO" id="GO:0019509">
    <property type="term" value="P:L-methionine salvage from methylthioadenosine"/>
    <property type="evidence" value="ECO:0007669"/>
    <property type="project" value="UniProtKB-UniRule"/>
</dbReference>
<dbReference type="CDD" id="cd02232">
    <property type="entry name" value="cupin_ARD"/>
    <property type="match status" value="1"/>
</dbReference>
<organism evidence="12 13">
    <name type="scientific">Mizuhopecten yessoensis</name>
    <name type="common">Japanese scallop</name>
    <name type="synonym">Patinopecten yessoensis</name>
    <dbReference type="NCBI Taxonomy" id="6573"/>
    <lineage>
        <taxon>Eukaryota</taxon>
        <taxon>Metazoa</taxon>
        <taxon>Spiralia</taxon>
        <taxon>Lophotrochozoa</taxon>
        <taxon>Mollusca</taxon>
        <taxon>Bivalvia</taxon>
        <taxon>Autobranchia</taxon>
        <taxon>Pteriomorphia</taxon>
        <taxon>Pectinida</taxon>
        <taxon>Pectinoidea</taxon>
        <taxon>Pectinidae</taxon>
        <taxon>Mizuhopecten</taxon>
    </lineage>
</organism>
<comment type="subcellular location">
    <subcellularLocation>
        <location evidence="11">Cytoplasm</location>
    </subcellularLocation>
    <subcellularLocation>
        <location evidence="11">Nucleus</location>
    </subcellularLocation>
</comment>
<comment type="catalytic activity">
    <reaction evidence="11">
        <text>1,2-dihydroxy-5-(methylsulfanyl)pent-1-en-3-one + O2 = 3-(methylsulfanyl)propanoate + CO + formate + 2 H(+)</text>
        <dbReference type="Rhea" id="RHEA:14161"/>
        <dbReference type="ChEBI" id="CHEBI:15378"/>
        <dbReference type="ChEBI" id="CHEBI:15379"/>
        <dbReference type="ChEBI" id="CHEBI:15740"/>
        <dbReference type="ChEBI" id="CHEBI:17245"/>
        <dbReference type="ChEBI" id="CHEBI:49016"/>
        <dbReference type="ChEBI" id="CHEBI:49252"/>
        <dbReference type="EC" id="1.13.11.53"/>
    </reaction>
</comment>
<dbReference type="InterPro" id="IPR004313">
    <property type="entry name" value="ARD"/>
</dbReference>
<evidence type="ECO:0000256" key="6">
    <source>
        <dbReference type="ARBA" id="ARBA00022964"/>
    </source>
</evidence>
<dbReference type="GO" id="GO:0005506">
    <property type="term" value="F:iron ion binding"/>
    <property type="evidence" value="ECO:0007669"/>
    <property type="project" value="UniProtKB-UniRule"/>
</dbReference>
<keyword evidence="7 11" id="KW-0560">Oxidoreductase</keyword>
<dbReference type="EMBL" id="NEDP02003184">
    <property type="protein sequence ID" value="OWF49289.1"/>
    <property type="molecule type" value="Genomic_DNA"/>
</dbReference>
<dbReference type="InterPro" id="IPR014710">
    <property type="entry name" value="RmlC-like_jellyroll"/>
</dbReference>
<feature type="binding site" evidence="11">
    <location>
        <position position="81"/>
    </location>
    <ligand>
        <name>Ni(2+)</name>
        <dbReference type="ChEBI" id="CHEBI:49786"/>
        <note>for nickel-dependent acireductone dioxygenase activity</note>
    </ligand>
</feature>
<dbReference type="OrthoDB" id="1867259at2759"/>
<dbReference type="GO" id="GO:0005737">
    <property type="term" value="C:cytoplasm"/>
    <property type="evidence" value="ECO:0007669"/>
    <property type="project" value="UniProtKB-SubCell"/>
</dbReference>
<evidence type="ECO:0000256" key="8">
    <source>
        <dbReference type="ARBA" id="ARBA00023004"/>
    </source>
</evidence>
<reference evidence="12 13" key="1">
    <citation type="journal article" date="2017" name="Nat. Ecol. Evol.">
        <title>Scallop genome provides insights into evolution of bilaterian karyotype and development.</title>
        <authorList>
            <person name="Wang S."/>
            <person name="Zhang J."/>
            <person name="Jiao W."/>
            <person name="Li J."/>
            <person name="Xun X."/>
            <person name="Sun Y."/>
            <person name="Guo X."/>
            <person name="Huan P."/>
            <person name="Dong B."/>
            <person name="Zhang L."/>
            <person name="Hu X."/>
            <person name="Sun X."/>
            <person name="Wang J."/>
            <person name="Zhao C."/>
            <person name="Wang Y."/>
            <person name="Wang D."/>
            <person name="Huang X."/>
            <person name="Wang R."/>
            <person name="Lv J."/>
            <person name="Li Y."/>
            <person name="Zhang Z."/>
            <person name="Liu B."/>
            <person name="Lu W."/>
            <person name="Hui Y."/>
            <person name="Liang J."/>
            <person name="Zhou Z."/>
            <person name="Hou R."/>
            <person name="Li X."/>
            <person name="Liu Y."/>
            <person name="Li H."/>
            <person name="Ning X."/>
            <person name="Lin Y."/>
            <person name="Zhao L."/>
            <person name="Xing Q."/>
            <person name="Dou J."/>
            <person name="Li Y."/>
            <person name="Mao J."/>
            <person name="Guo H."/>
            <person name="Dou H."/>
            <person name="Li T."/>
            <person name="Mu C."/>
            <person name="Jiang W."/>
            <person name="Fu Q."/>
            <person name="Fu X."/>
            <person name="Miao Y."/>
            <person name="Liu J."/>
            <person name="Yu Q."/>
            <person name="Li R."/>
            <person name="Liao H."/>
            <person name="Li X."/>
            <person name="Kong Y."/>
            <person name="Jiang Z."/>
            <person name="Chourrout D."/>
            <person name="Li R."/>
            <person name="Bao Z."/>
        </authorList>
    </citation>
    <scope>NUCLEOTIDE SEQUENCE [LARGE SCALE GENOMIC DNA]</scope>
    <source>
        <strain evidence="12 13">PY_sf001</strain>
    </source>
</reference>
<evidence type="ECO:0000256" key="9">
    <source>
        <dbReference type="ARBA" id="ARBA00023167"/>
    </source>
</evidence>
<feature type="binding site" evidence="11">
    <location>
        <position position="87"/>
    </location>
    <ligand>
        <name>Ni(2+)</name>
        <dbReference type="ChEBI" id="CHEBI:49786"/>
        <note>for nickel-dependent acireductone dioxygenase activity</note>
    </ligand>
</feature>
<feature type="binding site" evidence="11">
    <location>
        <position position="81"/>
    </location>
    <ligand>
        <name>Fe(2+)</name>
        <dbReference type="ChEBI" id="CHEBI:29033"/>
        <note>for iron-dependent acireductone dioxygenase activity</note>
    </ligand>
</feature>
<comment type="catalytic activity">
    <reaction evidence="1 11">
        <text>1,2-dihydroxy-5-(methylsulfanyl)pent-1-en-3-one + O2 = 4-methylsulfanyl-2-oxobutanoate + formate + 2 H(+)</text>
        <dbReference type="Rhea" id="RHEA:24504"/>
        <dbReference type="ChEBI" id="CHEBI:15378"/>
        <dbReference type="ChEBI" id="CHEBI:15379"/>
        <dbReference type="ChEBI" id="CHEBI:15740"/>
        <dbReference type="ChEBI" id="CHEBI:16723"/>
        <dbReference type="ChEBI" id="CHEBI:49252"/>
        <dbReference type="EC" id="1.13.11.54"/>
    </reaction>
</comment>
<protein>
    <recommendedName>
        <fullName evidence="11">Acireductone dioxygenase</fullName>
    </recommendedName>
    <alternativeName>
        <fullName evidence="11">Acireductone dioxygenase (Fe(2+)-requiring)</fullName>
        <shortName evidence="11">ARD'</shortName>
        <shortName evidence="11">Fe-ARD</shortName>
        <ecNumber evidence="11">1.13.11.54</ecNumber>
    </alternativeName>
    <alternativeName>
        <fullName evidence="11">Acireductone dioxygenase (Ni(2+)-requiring)</fullName>
        <shortName evidence="11">ARD</shortName>
        <shortName evidence="11">Ni-ARD</shortName>
        <ecNumber evidence="11">1.13.11.53</ecNumber>
    </alternativeName>
</protein>
<keyword evidence="2 11" id="KW-0963">Cytoplasm</keyword>
<dbReference type="EC" id="1.13.11.54" evidence="11"/>
<dbReference type="Gene3D" id="2.60.120.10">
    <property type="entry name" value="Jelly Rolls"/>
    <property type="match status" value="1"/>
</dbReference>
<comment type="cofactor">
    <cofactor evidence="11">
        <name>Fe(2+)</name>
        <dbReference type="ChEBI" id="CHEBI:29033"/>
    </cofactor>
    <cofactor evidence="11">
        <name>Ni(2+)</name>
        <dbReference type="ChEBI" id="CHEBI:49786"/>
    </cofactor>
    <text evidence="11">Binds either 1 Fe or Ni cation per monomer. Iron-binding promotes an acireductone dioxygenase reaction producing 2-keto-4-methylthiobutyrate, while nickel-binding promotes an acireductone dioxygenase reaction producing 3-(methylsulfanyl)propanoate.</text>
</comment>
<dbReference type="GO" id="GO:0010309">
    <property type="term" value="F:acireductone dioxygenase [iron(II)-requiring] activity"/>
    <property type="evidence" value="ECO:0007669"/>
    <property type="project" value="UniProtKB-UniRule"/>
</dbReference>
<gene>
    <name evidence="12" type="ORF">KP79_PYT23353</name>
</gene>
<dbReference type="AlphaFoldDB" id="A0A210QKL6"/>
<evidence type="ECO:0000256" key="5">
    <source>
        <dbReference type="ARBA" id="ARBA00022723"/>
    </source>
</evidence>
<dbReference type="PANTHER" id="PTHR23418">
    <property type="entry name" value="ACIREDUCTONE DIOXYGENASE"/>
    <property type="match status" value="1"/>
</dbReference>
<feature type="binding site" evidence="11">
    <location>
        <position position="126"/>
    </location>
    <ligand>
        <name>Ni(2+)</name>
        <dbReference type="ChEBI" id="CHEBI:49786"/>
        <note>for nickel-dependent acireductone dioxygenase activity</note>
    </ligand>
</feature>
<keyword evidence="4 11" id="KW-0028">Amino-acid biosynthesis</keyword>
<dbReference type="EC" id="1.13.11.53" evidence="11"/>
<evidence type="ECO:0000256" key="1">
    <source>
        <dbReference type="ARBA" id="ARBA00000428"/>
    </source>
</evidence>
<evidence type="ECO:0000256" key="11">
    <source>
        <dbReference type="HAMAP-Rule" id="MF_03154"/>
    </source>
</evidence>
<comment type="function">
    <text evidence="11">Catalyzes 2 different reactions between oxygen and the acireductone 1,2-dihydroxy-3-keto-5-methylthiopentene (DHK-MTPene) depending upon the metal bound in the active site. Fe-containing acireductone dioxygenase (Fe-ARD) produces formate and 2-keto-4-methylthiobutyrate (KMTB), the alpha-ketoacid precursor of methionine in the methionine recycle pathway. Ni-containing acireductone dioxygenase (Ni-ARD) produces methylthiopropionate, carbon monoxide and formate, and does not lie on the methionine recycle pathway.</text>
</comment>
<name>A0A210QKL6_MIZYE</name>
<keyword evidence="10 11" id="KW-0539">Nucleus</keyword>
<dbReference type="InterPro" id="IPR011051">
    <property type="entry name" value="RmlC_Cupin_sf"/>
</dbReference>
<dbReference type="FunFam" id="2.60.120.10:FF:000099">
    <property type="entry name" value="1,2-dihydroxy-3-keto-5-methylthiopentene dioxygenase"/>
    <property type="match status" value="1"/>
</dbReference>
<evidence type="ECO:0000313" key="12">
    <source>
        <dbReference type="EMBL" id="OWF49289.1"/>
    </source>
</evidence>
<feature type="binding site" evidence="11">
    <location>
        <position position="83"/>
    </location>
    <ligand>
        <name>Fe(2+)</name>
        <dbReference type="ChEBI" id="CHEBI:29033"/>
        <note>for iron-dependent acireductone dioxygenase activity</note>
    </ligand>
</feature>
<dbReference type="SUPFAM" id="SSF51182">
    <property type="entry name" value="RmlC-like cupins"/>
    <property type="match status" value="1"/>
</dbReference>
<sequence>MDDSEEDQRLPHRRDDTDVSLEQLAEIGVEYVFVDPKNYKENEKLEKLRSERGYTYMDQIECCREKLPNYDARIKAFYEEHLHDDEEVRFILEGSGYFDVRDKQDKWIRIFLEGGDLIVMPAGIYHRFTLDRNVSDRELNQLL</sequence>
<keyword evidence="13" id="KW-1185">Reference proteome</keyword>
<comment type="pathway">
    <text evidence="11">Amino-acid biosynthesis; L-methionine biosynthesis via salvage pathway; L-methionine from S-methyl-5-thio-alpha-D-ribose 1-phosphate: step 5/6.</text>
</comment>
<proteinExistence type="inferred from homology"/>
<dbReference type="PANTHER" id="PTHR23418:SF0">
    <property type="entry name" value="ACIREDUCTONE DIOXYGENASE"/>
    <property type="match status" value="1"/>
</dbReference>
<keyword evidence="6 11" id="KW-0223">Dioxygenase</keyword>
<dbReference type="InterPro" id="IPR027496">
    <property type="entry name" value="ARD_euk"/>
</dbReference>
<dbReference type="Pfam" id="PF03079">
    <property type="entry name" value="ARD"/>
    <property type="match status" value="1"/>
</dbReference>
<dbReference type="STRING" id="6573.A0A210QKL6"/>
<keyword evidence="9 11" id="KW-0486">Methionine biosynthesis</keyword>
<feature type="binding site" evidence="11">
    <location>
        <position position="87"/>
    </location>
    <ligand>
        <name>Fe(2+)</name>
        <dbReference type="ChEBI" id="CHEBI:29033"/>
        <note>for iron-dependent acireductone dioxygenase activity</note>
    </ligand>
</feature>
<keyword evidence="5 11" id="KW-0479">Metal-binding</keyword>
<comment type="caution">
    <text evidence="12">The sequence shown here is derived from an EMBL/GenBank/DDBJ whole genome shotgun (WGS) entry which is preliminary data.</text>
</comment>
<comment type="similarity">
    <text evidence="11">Belongs to the acireductone dioxygenase (ARD) family.</text>
</comment>
<evidence type="ECO:0000256" key="4">
    <source>
        <dbReference type="ARBA" id="ARBA00022605"/>
    </source>
</evidence>
<evidence type="ECO:0000256" key="7">
    <source>
        <dbReference type="ARBA" id="ARBA00023002"/>
    </source>
</evidence>
<keyword evidence="3 11" id="KW-0533">Nickel</keyword>
<evidence type="ECO:0000256" key="3">
    <source>
        <dbReference type="ARBA" id="ARBA00022596"/>
    </source>
</evidence>
<evidence type="ECO:0000256" key="10">
    <source>
        <dbReference type="ARBA" id="ARBA00023242"/>
    </source>
</evidence>